<keyword evidence="2" id="KW-1185">Reference proteome</keyword>
<dbReference type="Pfam" id="PF11066">
    <property type="entry name" value="DUF2867"/>
    <property type="match status" value="1"/>
</dbReference>
<comment type="caution">
    <text evidence="1">The sequence shown here is derived from an EMBL/GenBank/DDBJ whole genome shotgun (WGS) entry which is preliminary data.</text>
</comment>
<sequence length="154" mass="16731">MTSRSGAPAVAGDVPLPDADFSDAYSVKVAEPLDALQAARRMVERRPRWVDGLLMLRNLAVTPFGLKRGAPIGAERIGIFPVVSASPERVVMGFDDAHLDFRVVVDVAPEGNGRRVTATTFVRTRNRLGRLYLAAVRPFHRAIVPAMLAQVGRS</sequence>
<accession>A0A7W4YWX4</accession>
<evidence type="ECO:0008006" key="3">
    <source>
        <dbReference type="Google" id="ProtNLM"/>
    </source>
</evidence>
<organism evidence="1 2">
    <name type="scientific">Microvirga lupini</name>
    <dbReference type="NCBI Taxonomy" id="420324"/>
    <lineage>
        <taxon>Bacteria</taxon>
        <taxon>Pseudomonadati</taxon>
        <taxon>Pseudomonadota</taxon>
        <taxon>Alphaproteobacteria</taxon>
        <taxon>Hyphomicrobiales</taxon>
        <taxon>Methylobacteriaceae</taxon>
        <taxon>Microvirga</taxon>
    </lineage>
</organism>
<proteinExistence type="predicted"/>
<dbReference type="Proteomes" id="UP000532010">
    <property type="component" value="Unassembled WGS sequence"/>
</dbReference>
<gene>
    <name evidence="1" type="ORF">FHR70_002541</name>
</gene>
<reference evidence="1 2" key="1">
    <citation type="submission" date="2020-08" db="EMBL/GenBank/DDBJ databases">
        <title>The Agave Microbiome: Exploring the role of microbial communities in plant adaptations to desert environments.</title>
        <authorList>
            <person name="Partida-Martinez L.P."/>
        </authorList>
    </citation>
    <scope>NUCLEOTIDE SEQUENCE [LARGE SCALE GENOMIC DNA]</scope>
    <source>
        <strain evidence="1 2">AT3.9</strain>
    </source>
</reference>
<dbReference type="AlphaFoldDB" id="A0A7W4YWX4"/>
<evidence type="ECO:0000313" key="2">
    <source>
        <dbReference type="Proteomes" id="UP000532010"/>
    </source>
</evidence>
<dbReference type="EMBL" id="JACHWB010000003">
    <property type="protein sequence ID" value="MBB3019476.1"/>
    <property type="molecule type" value="Genomic_DNA"/>
</dbReference>
<dbReference type="InterPro" id="IPR021295">
    <property type="entry name" value="DUF2867"/>
</dbReference>
<evidence type="ECO:0000313" key="1">
    <source>
        <dbReference type="EMBL" id="MBB3019476.1"/>
    </source>
</evidence>
<dbReference type="RefSeq" id="WP_183450635.1">
    <property type="nucleotide sequence ID" value="NZ_JACHWB010000003.1"/>
</dbReference>
<name>A0A7W4YWX4_9HYPH</name>
<protein>
    <recommendedName>
        <fullName evidence="3">DUF2867 domain-containing protein</fullName>
    </recommendedName>
</protein>